<feature type="transmembrane region" description="Helical" evidence="1">
    <location>
        <begin position="84"/>
        <end position="101"/>
    </location>
</feature>
<reference evidence="2" key="1">
    <citation type="journal article" date="2014" name="Int. J. Syst. Evol. Microbiol.">
        <title>Complete genome sequence of Corynebacterium casei LMG S-19264T (=DSM 44701T), isolated from a smear-ripened cheese.</title>
        <authorList>
            <consortium name="US DOE Joint Genome Institute (JGI-PGF)"/>
            <person name="Walter F."/>
            <person name="Albersmeier A."/>
            <person name="Kalinowski J."/>
            <person name="Ruckert C."/>
        </authorList>
    </citation>
    <scope>NUCLEOTIDE SEQUENCE</scope>
    <source>
        <strain evidence="2">CGMCC 1.15454</strain>
    </source>
</reference>
<evidence type="ECO:0000313" key="3">
    <source>
        <dbReference type="Proteomes" id="UP000621492"/>
    </source>
</evidence>
<name>A0A9W5U026_9BACI</name>
<keyword evidence="3" id="KW-1185">Reference proteome</keyword>
<dbReference type="AlphaFoldDB" id="A0A9W5U026"/>
<comment type="caution">
    <text evidence="2">The sequence shown here is derived from an EMBL/GenBank/DDBJ whole genome shotgun (WGS) entry which is preliminary data.</text>
</comment>
<feature type="transmembrane region" description="Helical" evidence="1">
    <location>
        <begin position="58"/>
        <end position="78"/>
    </location>
</feature>
<feature type="transmembrane region" description="Helical" evidence="1">
    <location>
        <begin position="189"/>
        <end position="213"/>
    </location>
</feature>
<feature type="transmembrane region" description="Helical" evidence="1">
    <location>
        <begin position="20"/>
        <end position="37"/>
    </location>
</feature>
<organism evidence="2 3">
    <name type="scientific">Lentibacillus populi</name>
    <dbReference type="NCBI Taxonomy" id="1827502"/>
    <lineage>
        <taxon>Bacteria</taxon>
        <taxon>Bacillati</taxon>
        <taxon>Bacillota</taxon>
        <taxon>Bacilli</taxon>
        <taxon>Bacillales</taxon>
        <taxon>Bacillaceae</taxon>
        <taxon>Lentibacillus</taxon>
    </lineage>
</organism>
<feature type="transmembrane region" description="Helical" evidence="1">
    <location>
        <begin position="108"/>
        <end position="124"/>
    </location>
</feature>
<keyword evidence="1" id="KW-0472">Membrane</keyword>
<reference evidence="2" key="2">
    <citation type="submission" date="2020-09" db="EMBL/GenBank/DDBJ databases">
        <authorList>
            <person name="Sun Q."/>
            <person name="Zhou Y."/>
        </authorList>
    </citation>
    <scope>NUCLEOTIDE SEQUENCE</scope>
    <source>
        <strain evidence="2">CGMCC 1.15454</strain>
    </source>
</reference>
<keyword evidence="1" id="KW-0812">Transmembrane</keyword>
<dbReference type="InterPro" id="IPR036034">
    <property type="entry name" value="PDZ_sf"/>
</dbReference>
<protein>
    <submittedName>
        <fullName evidence="2">Membrane protein</fullName>
    </submittedName>
</protein>
<dbReference type="SUPFAM" id="SSF50156">
    <property type="entry name" value="PDZ domain-like"/>
    <property type="match status" value="1"/>
</dbReference>
<feature type="transmembrane region" description="Helical" evidence="1">
    <location>
        <begin position="256"/>
        <end position="281"/>
    </location>
</feature>
<dbReference type="Gene3D" id="2.30.42.10">
    <property type="match status" value="1"/>
</dbReference>
<feature type="transmembrane region" description="Helical" evidence="1">
    <location>
        <begin position="144"/>
        <end position="161"/>
    </location>
</feature>
<evidence type="ECO:0000313" key="2">
    <source>
        <dbReference type="EMBL" id="GGB53779.1"/>
    </source>
</evidence>
<dbReference type="RefSeq" id="WP_088052965.1">
    <property type="nucleotide sequence ID" value="NZ_BMJD01000035.1"/>
</dbReference>
<accession>A0A9W5U026</accession>
<dbReference type="Proteomes" id="UP000621492">
    <property type="component" value="Unassembled WGS sequence"/>
</dbReference>
<sequence>MIEAWLMELAKGIGKLFLNPLLYWAIIIVVLSGMARIKKERMNFGTKVFDVFSECKNTWLVSLVTGISLSVLVLGIGIAFSYETIFLLSIVTIVLGLGLRLNLLSPSYTIGFTYFLLLFIPYFLEKQTYINLDTDLLTEANFTGLVILLGLLLLVEAVLVLRVKRNESFPDLVLGNRGKWVGQHHIKKLSVIPFFVLVPSGLITTFAPFWPYFSLGGDTYSLLLVPFLLGFDHVVRGHAPYQVRRKLANSIGTLGVLVLLFAAGSVFVSWLSLAAVIIAVLGREYIGYRHRIHDKENIPYFHGSGKGLKVLAIIPDTPADRLGILIGETIHKVNGKKVNDVAEFYHALQASGAFFKLEVVDDSGEVRFIKSALYQGDHHELGIVFTKEKYRNGERKWKEKAELN</sequence>
<proteinExistence type="predicted"/>
<dbReference type="EMBL" id="BMJD01000035">
    <property type="protein sequence ID" value="GGB53779.1"/>
    <property type="molecule type" value="Genomic_DNA"/>
</dbReference>
<keyword evidence="1" id="KW-1133">Transmembrane helix</keyword>
<evidence type="ECO:0000256" key="1">
    <source>
        <dbReference type="SAM" id="Phobius"/>
    </source>
</evidence>
<gene>
    <name evidence="2" type="ORF">GCM10011409_34260</name>
</gene>